<accession>A0A1V6LMZ8</accession>
<gene>
    <name evidence="1" type="ORF">BUL40_15240</name>
</gene>
<protein>
    <submittedName>
        <fullName evidence="1">Uncharacterized protein</fullName>
    </submittedName>
</protein>
<dbReference type="RefSeq" id="WP_080319936.1">
    <property type="nucleotide sequence ID" value="NZ_MTBC01000013.1"/>
</dbReference>
<sequence length="141" mass="16266">MKQLLFGLLVFLNLILVFGQTQTNQNVLGKYRLNWIASGFFPADDLLIEKTAEDGQYVFEFKEDGSFVQHLTAETFGECPVGVFVLEKGFWNLEKGKLSLKMKGEKLADYTFEYEIVYQIKKEKGKLRLLVDKILTNKEVK</sequence>
<keyword evidence="2" id="KW-1185">Reference proteome</keyword>
<proteinExistence type="predicted"/>
<dbReference type="Proteomes" id="UP000191680">
    <property type="component" value="Unassembled WGS sequence"/>
</dbReference>
<evidence type="ECO:0000313" key="1">
    <source>
        <dbReference type="EMBL" id="OQD41560.1"/>
    </source>
</evidence>
<name>A0A1V6LMZ8_9FLAO</name>
<organism evidence="1 2">
    <name type="scientific">Croceivirga radicis</name>
    <dbReference type="NCBI Taxonomy" id="1929488"/>
    <lineage>
        <taxon>Bacteria</taxon>
        <taxon>Pseudomonadati</taxon>
        <taxon>Bacteroidota</taxon>
        <taxon>Flavobacteriia</taxon>
        <taxon>Flavobacteriales</taxon>
        <taxon>Flavobacteriaceae</taxon>
        <taxon>Croceivirga</taxon>
    </lineage>
</organism>
<comment type="caution">
    <text evidence="1">The sequence shown here is derived from an EMBL/GenBank/DDBJ whole genome shotgun (WGS) entry which is preliminary data.</text>
</comment>
<evidence type="ECO:0000313" key="2">
    <source>
        <dbReference type="Proteomes" id="UP000191680"/>
    </source>
</evidence>
<reference evidence="1 2" key="1">
    <citation type="submission" date="2016-12" db="EMBL/GenBank/DDBJ databases">
        <authorList>
            <person name="Song W.-J."/>
            <person name="Kurnit D.M."/>
        </authorList>
    </citation>
    <scope>NUCLEOTIDE SEQUENCE [LARGE SCALE GENOMIC DNA]</scope>
    <source>
        <strain evidence="1 2">HSG9</strain>
    </source>
</reference>
<dbReference type="EMBL" id="MTBC01000013">
    <property type="protein sequence ID" value="OQD41560.1"/>
    <property type="molecule type" value="Genomic_DNA"/>
</dbReference>
<dbReference type="AlphaFoldDB" id="A0A1V6LMZ8"/>